<comment type="catalytic activity">
    <reaction evidence="8">
        <text>a 6-O-methyl-2'-deoxyguanosine in DNA + L-cysteinyl-[protein] = S-methyl-L-cysteinyl-[protein] + a 2'-deoxyguanosine in DNA</text>
        <dbReference type="Rhea" id="RHEA:24000"/>
        <dbReference type="Rhea" id="RHEA-COMP:10131"/>
        <dbReference type="Rhea" id="RHEA-COMP:10132"/>
        <dbReference type="Rhea" id="RHEA-COMP:11367"/>
        <dbReference type="Rhea" id="RHEA-COMP:11368"/>
        <dbReference type="ChEBI" id="CHEBI:29950"/>
        <dbReference type="ChEBI" id="CHEBI:82612"/>
        <dbReference type="ChEBI" id="CHEBI:85445"/>
        <dbReference type="ChEBI" id="CHEBI:85448"/>
        <dbReference type="EC" id="2.1.1.63"/>
    </reaction>
</comment>
<dbReference type="InterPro" id="IPR036217">
    <property type="entry name" value="MethylDNA_cys_MeTrfase_DNAb"/>
</dbReference>
<dbReference type="Gene3D" id="1.10.10.10">
    <property type="entry name" value="Winged helix-like DNA-binding domain superfamily/Winged helix DNA-binding domain"/>
    <property type="match status" value="1"/>
</dbReference>
<dbReference type="CDD" id="cd06445">
    <property type="entry name" value="ATase"/>
    <property type="match status" value="1"/>
</dbReference>
<evidence type="ECO:0000256" key="1">
    <source>
        <dbReference type="ARBA" id="ARBA00001286"/>
    </source>
</evidence>
<proteinExistence type="inferred from homology"/>
<accession>A0A101FX87</accession>
<evidence type="ECO:0000256" key="8">
    <source>
        <dbReference type="ARBA" id="ARBA00049348"/>
    </source>
</evidence>
<dbReference type="EC" id="2.1.1.63" evidence="3"/>
<dbReference type="FunFam" id="1.10.10.10:FF:000214">
    <property type="entry name" value="Methylated-DNA--protein-cysteine methyltransferase"/>
    <property type="match status" value="1"/>
</dbReference>
<comment type="catalytic activity">
    <reaction evidence="1">
        <text>a 4-O-methyl-thymidine in DNA + L-cysteinyl-[protein] = a thymidine in DNA + S-methyl-L-cysteinyl-[protein]</text>
        <dbReference type="Rhea" id="RHEA:53428"/>
        <dbReference type="Rhea" id="RHEA-COMP:10131"/>
        <dbReference type="Rhea" id="RHEA-COMP:10132"/>
        <dbReference type="Rhea" id="RHEA-COMP:13555"/>
        <dbReference type="Rhea" id="RHEA-COMP:13556"/>
        <dbReference type="ChEBI" id="CHEBI:29950"/>
        <dbReference type="ChEBI" id="CHEBI:82612"/>
        <dbReference type="ChEBI" id="CHEBI:137386"/>
        <dbReference type="ChEBI" id="CHEBI:137387"/>
        <dbReference type="EC" id="2.1.1.63"/>
    </reaction>
</comment>
<evidence type="ECO:0000256" key="6">
    <source>
        <dbReference type="ARBA" id="ARBA00022763"/>
    </source>
</evidence>
<dbReference type="GO" id="GO:0003908">
    <property type="term" value="F:methylated-DNA-[protein]-cysteine S-methyltransferase activity"/>
    <property type="evidence" value="ECO:0007669"/>
    <property type="project" value="UniProtKB-EC"/>
</dbReference>
<dbReference type="GO" id="GO:0006281">
    <property type="term" value="P:DNA repair"/>
    <property type="evidence" value="ECO:0007669"/>
    <property type="project" value="UniProtKB-KW"/>
</dbReference>
<dbReference type="Pfam" id="PF01035">
    <property type="entry name" value="DNA_binding_1"/>
    <property type="match status" value="1"/>
</dbReference>
<dbReference type="GO" id="GO:0032259">
    <property type="term" value="P:methylation"/>
    <property type="evidence" value="ECO:0007669"/>
    <property type="project" value="UniProtKB-KW"/>
</dbReference>
<evidence type="ECO:0000256" key="3">
    <source>
        <dbReference type="ARBA" id="ARBA00011918"/>
    </source>
</evidence>
<evidence type="ECO:0000256" key="2">
    <source>
        <dbReference type="ARBA" id="ARBA00008711"/>
    </source>
</evidence>
<feature type="domain" description="Methylated-DNA-[protein]-cysteine S-methyltransferase DNA binding" evidence="9">
    <location>
        <begin position="84"/>
        <end position="163"/>
    </location>
</feature>
<dbReference type="InterPro" id="IPR036631">
    <property type="entry name" value="MGMT_N_sf"/>
</dbReference>
<keyword evidence="5 10" id="KW-0808">Transferase</keyword>
<dbReference type="InterPro" id="IPR036388">
    <property type="entry name" value="WH-like_DNA-bd_sf"/>
</dbReference>
<dbReference type="PANTHER" id="PTHR10815">
    <property type="entry name" value="METHYLATED-DNA--PROTEIN-CYSTEINE METHYLTRANSFERASE"/>
    <property type="match status" value="1"/>
</dbReference>
<reference evidence="10 11" key="1">
    <citation type="journal article" date="2015" name="MBio">
        <title>Genome-Resolved Metagenomic Analysis Reveals Roles for Candidate Phyla and Other Microbial Community Members in Biogeochemical Transformations in Oil Reservoirs.</title>
        <authorList>
            <person name="Hu P."/>
            <person name="Tom L."/>
            <person name="Singh A."/>
            <person name="Thomas B.C."/>
            <person name="Baker B.J."/>
            <person name="Piceno Y.M."/>
            <person name="Andersen G.L."/>
            <person name="Banfield J.F."/>
        </authorList>
    </citation>
    <scope>NUCLEOTIDE SEQUENCE [LARGE SCALE GENOMIC DNA]</scope>
    <source>
        <strain evidence="10">46_16</strain>
    </source>
</reference>
<evidence type="ECO:0000313" key="11">
    <source>
        <dbReference type="Proteomes" id="UP000064249"/>
    </source>
</evidence>
<dbReference type="InterPro" id="IPR014048">
    <property type="entry name" value="MethylDNA_cys_MeTrfase_DNA-bd"/>
</dbReference>
<keyword evidence="6" id="KW-0227">DNA damage</keyword>
<evidence type="ECO:0000313" key="10">
    <source>
        <dbReference type="EMBL" id="KUK46140.1"/>
    </source>
</evidence>
<evidence type="ECO:0000256" key="4">
    <source>
        <dbReference type="ARBA" id="ARBA00022603"/>
    </source>
</evidence>
<evidence type="ECO:0000256" key="7">
    <source>
        <dbReference type="ARBA" id="ARBA00023204"/>
    </source>
</evidence>
<dbReference type="NCBIfam" id="TIGR00589">
    <property type="entry name" value="ogt"/>
    <property type="match status" value="1"/>
</dbReference>
<evidence type="ECO:0000256" key="5">
    <source>
        <dbReference type="ARBA" id="ARBA00022679"/>
    </source>
</evidence>
<sequence>MRITFGTLTETPLGEISFYAGDNGLKRVAFMPLNVLKETDNFGETQPSLIGLETIGILLTELNEFLFGIRKSFSVKIDWEGMGEFQRQVLNLTAEIPYGQAVSYGELAKQLGKPGASRAIGRALGSNPMPIVIPCHRVIGADGGLRGYTDGIQTKAFLLSLEGHNVESGKVTG</sequence>
<keyword evidence="4 10" id="KW-0489">Methyltransferase</keyword>
<organism evidence="10 11">
    <name type="scientific">Anaerolinea thermophila</name>
    <dbReference type="NCBI Taxonomy" id="167964"/>
    <lineage>
        <taxon>Bacteria</taxon>
        <taxon>Bacillati</taxon>
        <taxon>Chloroflexota</taxon>
        <taxon>Anaerolineae</taxon>
        <taxon>Anaerolineales</taxon>
        <taxon>Anaerolineaceae</taxon>
        <taxon>Anaerolinea</taxon>
    </lineage>
</organism>
<dbReference type="PANTHER" id="PTHR10815:SF13">
    <property type="entry name" value="METHYLATED-DNA--PROTEIN-CYSTEINE METHYLTRANSFERASE"/>
    <property type="match status" value="1"/>
</dbReference>
<dbReference type="SUPFAM" id="SSF53155">
    <property type="entry name" value="Methylated DNA-protein cysteine methyltransferase domain"/>
    <property type="match status" value="1"/>
</dbReference>
<comment type="similarity">
    <text evidence="2">Belongs to the MGMT family.</text>
</comment>
<dbReference type="EMBL" id="LGFU01000066">
    <property type="protein sequence ID" value="KUK46140.1"/>
    <property type="molecule type" value="Genomic_DNA"/>
</dbReference>
<evidence type="ECO:0000259" key="9">
    <source>
        <dbReference type="Pfam" id="PF01035"/>
    </source>
</evidence>
<dbReference type="PROSITE" id="PS00374">
    <property type="entry name" value="MGMT"/>
    <property type="match status" value="1"/>
</dbReference>
<comment type="caution">
    <text evidence="10">The sequence shown here is derived from an EMBL/GenBank/DDBJ whole genome shotgun (WGS) entry which is preliminary data.</text>
</comment>
<keyword evidence="7" id="KW-0234">DNA repair</keyword>
<dbReference type="Proteomes" id="UP000064249">
    <property type="component" value="Unassembled WGS sequence"/>
</dbReference>
<dbReference type="SUPFAM" id="SSF46767">
    <property type="entry name" value="Methylated DNA-protein cysteine methyltransferase, C-terminal domain"/>
    <property type="match status" value="1"/>
</dbReference>
<dbReference type="InterPro" id="IPR001497">
    <property type="entry name" value="MethylDNA_cys_MeTrfase_AS"/>
</dbReference>
<gene>
    <name evidence="10" type="ORF">XD73_0990</name>
</gene>
<name>A0A101FX87_9CHLR</name>
<dbReference type="AlphaFoldDB" id="A0A101FX87"/>
<protein>
    <recommendedName>
        <fullName evidence="3">methylated-DNA--[protein]-cysteine S-methyltransferase</fullName>
        <ecNumber evidence="3">2.1.1.63</ecNumber>
    </recommendedName>
</protein>